<dbReference type="InterPro" id="IPR013785">
    <property type="entry name" value="Aldolase_TIM"/>
</dbReference>
<dbReference type="HAMAP" id="MF_02227">
    <property type="entry name" value="RPE"/>
    <property type="match status" value="1"/>
</dbReference>
<dbReference type="GO" id="GO:0005737">
    <property type="term" value="C:cytoplasm"/>
    <property type="evidence" value="ECO:0007669"/>
    <property type="project" value="UniProtKB-ARBA"/>
</dbReference>
<comment type="cofactor">
    <cofactor evidence="10 13">
        <name>a divalent metal cation</name>
        <dbReference type="ChEBI" id="CHEBI:60240"/>
    </cofactor>
    <text evidence="10 13">Binds 1 divalent metal cation per subunit.</text>
</comment>
<dbReference type="Pfam" id="PF00834">
    <property type="entry name" value="Ribul_P_3_epim"/>
    <property type="match status" value="1"/>
</dbReference>
<evidence type="ECO:0000256" key="12">
    <source>
        <dbReference type="PIRSR" id="PIRSR001461-1"/>
    </source>
</evidence>
<feature type="binding site" evidence="10">
    <location>
        <begin position="195"/>
        <end position="197"/>
    </location>
    <ligand>
        <name>substrate</name>
    </ligand>
</feature>
<dbReference type="PROSITE" id="PS01086">
    <property type="entry name" value="RIBUL_P_3_EPIMER_2"/>
    <property type="match status" value="1"/>
</dbReference>
<feature type="binding site" evidence="14">
    <location>
        <begin position="217"/>
        <end position="218"/>
    </location>
    <ligand>
        <name>substrate</name>
    </ligand>
</feature>
<dbReference type="EMBL" id="NVUK01000025">
    <property type="protein sequence ID" value="PCI76700.1"/>
    <property type="molecule type" value="Genomic_DNA"/>
</dbReference>
<keyword evidence="9 10" id="KW-0413">Isomerase</keyword>
<evidence type="ECO:0000256" key="9">
    <source>
        <dbReference type="ARBA" id="ARBA00023235"/>
    </source>
</evidence>
<evidence type="ECO:0000256" key="5">
    <source>
        <dbReference type="ARBA" id="ARBA00001954"/>
    </source>
</evidence>
<dbReference type="FunFam" id="3.20.20.70:FF:000004">
    <property type="entry name" value="Ribulose-phosphate 3-epimerase"/>
    <property type="match status" value="1"/>
</dbReference>
<comment type="pathway">
    <text evidence="10">Carbohydrate degradation.</text>
</comment>
<dbReference type="InterPro" id="IPR000056">
    <property type="entry name" value="Ribul_P_3_epim-like"/>
</dbReference>
<evidence type="ECO:0000256" key="6">
    <source>
        <dbReference type="ARBA" id="ARBA00009541"/>
    </source>
</evidence>
<comment type="caution">
    <text evidence="15">The sequence shown here is derived from an EMBL/GenBank/DDBJ whole genome shotgun (WGS) entry which is preliminary data.</text>
</comment>
<accession>A0A2A4X2D5</accession>
<reference evidence="16" key="1">
    <citation type="submission" date="2017-08" db="EMBL/GenBank/DDBJ databases">
        <title>A dynamic microbial community with high functional redundancy inhabits the cold, oxic subseafloor aquifer.</title>
        <authorList>
            <person name="Tully B.J."/>
            <person name="Wheat C.G."/>
            <person name="Glazer B.T."/>
            <person name="Huber J.A."/>
        </authorList>
    </citation>
    <scope>NUCLEOTIDE SEQUENCE [LARGE SCALE GENOMIC DNA]</scope>
</reference>
<comment type="cofactor">
    <cofactor evidence="5">
        <name>Fe(2+)</name>
        <dbReference type="ChEBI" id="CHEBI:29033"/>
    </cofactor>
</comment>
<protein>
    <recommendedName>
        <fullName evidence="7 10">Ribulose-phosphate 3-epimerase</fullName>
        <ecNumber evidence="7 10">5.1.3.1</ecNumber>
    </recommendedName>
</protein>
<feature type="binding site" evidence="10 14">
    <location>
        <position position="13"/>
    </location>
    <ligand>
        <name>substrate</name>
    </ligand>
</feature>
<comment type="cofactor">
    <cofactor evidence="4">
        <name>Zn(2+)</name>
        <dbReference type="ChEBI" id="CHEBI:29105"/>
    </cofactor>
</comment>
<comment type="cofactor">
    <cofactor evidence="3">
        <name>Co(2+)</name>
        <dbReference type="ChEBI" id="CHEBI:48828"/>
    </cofactor>
</comment>
<evidence type="ECO:0000256" key="13">
    <source>
        <dbReference type="PIRSR" id="PIRSR001461-2"/>
    </source>
</evidence>
<organism evidence="15 16">
    <name type="scientific">Aerophobetes bacterium</name>
    <dbReference type="NCBI Taxonomy" id="2030807"/>
    <lineage>
        <taxon>Bacteria</taxon>
        <taxon>Candidatus Aerophobota</taxon>
    </lineage>
</organism>
<evidence type="ECO:0000256" key="3">
    <source>
        <dbReference type="ARBA" id="ARBA00001941"/>
    </source>
</evidence>
<proteinExistence type="inferred from homology"/>
<keyword evidence="13" id="KW-0862">Zinc</keyword>
<feature type="binding site" evidence="10 13">
    <location>
        <position position="38"/>
    </location>
    <ligand>
        <name>a divalent metal cation</name>
        <dbReference type="ChEBI" id="CHEBI:60240"/>
    </ligand>
</feature>
<evidence type="ECO:0000313" key="16">
    <source>
        <dbReference type="Proteomes" id="UP000218775"/>
    </source>
</evidence>
<evidence type="ECO:0000256" key="4">
    <source>
        <dbReference type="ARBA" id="ARBA00001947"/>
    </source>
</evidence>
<comment type="function">
    <text evidence="10">Catalyzes the reversible epimerization of D-ribulose 5-phosphate to D-xylulose 5-phosphate.</text>
</comment>
<dbReference type="PIRSF" id="PIRSF001461">
    <property type="entry name" value="RPE"/>
    <property type="match status" value="1"/>
</dbReference>
<evidence type="ECO:0000256" key="8">
    <source>
        <dbReference type="ARBA" id="ARBA00022723"/>
    </source>
</evidence>
<evidence type="ECO:0000313" key="15">
    <source>
        <dbReference type="EMBL" id="PCI76700.1"/>
    </source>
</evidence>
<evidence type="ECO:0000256" key="2">
    <source>
        <dbReference type="ARBA" id="ARBA00001936"/>
    </source>
</evidence>
<feature type="binding site" evidence="10 13">
    <location>
        <position position="40"/>
    </location>
    <ligand>
        <name>a divalent metal cation</name>
        <dbReference type="ChEBI" id="CHEBI:60240"/>
    </ligand>
</feature>
<dbReference type="EC" id="5.1.3.1" evidence="7 10"/>
<dbReference type="PANTHER" id="PTHR11749">
    <property type="entry name" value="RIBULOSE-5-PHOSPHATE-3-EPIMERASE"/>
    <property type="match status" value="1"/>
</dbReference>
<dbReference type="InterPro" id="IPR026019">
    <property type="entry name" value="Ribul_P_3_epim"/>
</dbReference>
<evidence type="ECO:0000256" key="7">
    <source>
        <dbReference type="ARBA" id="ARBA00013188"/>
    </source>
</evidence>
<feature type="binding site" evidence="10 14">
    <location>
        <position position="71"/>
    </location>
    <ligand>
        <name>substrate</name>
    </ligand>
</feature>
<dbReference type="GO" id="GO:0046872">
    <property type="term" value="F:metal ion binding"/>
    <property type="evidence" value="ECO:0007669"/>
    <property type="project" value="UniProtKB-UniRule"/>
</dbReference>
<evidence type="ECO:0000256" key="10">
    <source>
        <dbReference type="HAMAP-Rule" id="MF_02227"/>
    </source>
</evidence>
<keyword evidence="10 11" id="KW-0119">Carbohydrate metabolism</keyword>
<dbReference type="InterPro" id="IPR011060">
    <property type="entry name" value="RibuloseP-bd_barrel"/>
</dbReference>
<keyword evidence="13" id="KW-0170">Cobalt</keyword>
<comment type="caution">
    <text evidence="10">Lacks conserved residue(s) required for the propagation of feature annotation.</text>
</comment>
<feature type="binding site" evidence="14">
    <location>
        <position position="197"/>
    </location>
    <ligand>
        <name>substrate</name>
    </ligand>
</feature>
<dbReference type="CDD" id="cd00429">
    <property type="entry name" value="RPE"/>
    <property type="match status" value="1"/>
</dbReference>
<dbReference type="GO" id="GO:0006098">
    <property type="term" value="P:pentose-phosphate shunt"/>
    <property type="evidence" value="ECO:0007669"/>
    <property type="project" value="UniProtKB-UniRule"/>
</dbReference>
<comment type="cofactor">
    <cofactor evidence="2">
        <name>Mn(2+)</name>
        <dbReference type="ChEBI" id="CHEBI:29035"/>
    </cofactor>
</comment>
<dbReference type="Gene3D" id="3.20.20.70">
    <property type="entry name" value="Aldolase class I"/>
    <property type="match status" value="1"/>
</dbReference>
<dbReference type="PROSITE" id="PS01085">
    <property type="entry name" value="RIBUL_P_3_EPIMER_1"/>
    <property type="match status" value="1"/>
</dbReference>
<dbReference type="Proteomes" id="UP000218775">
    <property type="component" value="Unassembled WGS sequence"/>
</dbReference>
<dbReference type="GO" id="GO:0019323">
    <property type="term" value="P:pentose catabolic process"/>
    <property type="evidence" value="ECO:0007669"/>
    <property type="project" value="UniProtKB-UniRule"/>
</dbReference>
<evidence type="ECO:0000256" key="1">
    <source>
        <dbReference type="ARBA" id="ARBA00001782"/>
    </source>
</evidence>
<dbReference type="NCBIfam" id="TIGR01163">
    <property type="entry name" value="rpe"/>
    <property type="match status" value="1"/>
</dbReference>
<gene>
    <name evidence="10 15" type="primary">rpe</name>
    <name evidence="15" type="ORF">COB21_04015</name>
</gene>
<dbReference type="NCBIfam" id="NF004076">
    <property type="entry name" value="PRK05581.1-4"/>
    <property type="match status" value="1"/>
</dbReference>
<dbReference type="GO" id="GO:0004750">
    <property type="term" value="F:D-ribulose-phosphate 3-epimerase activity"/>
    <property type="evidence" value="ECO:0007669"/>
    <property type="project" value="UniProtKB-UniRule"/>
</dbReference>
<name>A0A2A4X2D5_UNCAE</name>
<evidence type="ECO:0000256" key="11">
    <source>
        <dbReference type="PIRNR" id="PIRNR001461"/>
    </source>
</evidence>
<comment type="catalytic activity">
    <reaction evidence="1 10 11">
        <text>D-ribulose 5-phosphate = D-xylulose 5-phosphate</text>
        <dbReference type="Rhea" id="RHEA:13677"/>
        <dbReference type="ChEBI" id="CHEBI:57737"/>
        <dbReference type="ChEBI" id="CHEBI:58121"/>
        <dbReference type="EC" id="5.1.3.1"/>
    </reaction>
</comment>
<keyword evidence="13" id="KW-0464">Manganese</keyword>
<evidence type="ECO:0000256" key="14">
    <source>
        <dbReference type="PIRSR" id="PIRSR001461-3"/>
    </source>
</evidence>
<feature type="binding site" evidence="10 13">
    <location>
        <position position="71"/>
    </location>
    <ligand>
        <name>a divalent metal cation</name>
        <dbReference type="ChEBI" id="CHEBI:60240"/>
    </ligand>
</feature>
<dbReference type="AlphaFoldDB" id="A0A2A4X2D5"/>
<feature type="binding site" evidence="10 14">
    <location>
        <begin position="147"/>
        <end position="150"/>
    </location>
    <ligand>
        <name>substrate</name>
    </ligand>
</feature>
<feature type="active site" description="Proton acceptor" evidence="10 12">
    <location>
        <position position="40"/>
    </location>
</feature>
<feature type="active site" description="Proton donor" evidence="10 12">
    <location>
        <position position="195"/>
    </location>
</feature>
<sequence length="241" mass="26225">MSNSHSHPKIYPSIIAADFGRLSEEAKRLEAAGADGIHIDIMDGHFVPNLTLGPAAVAAIKRSTKLFIDVHIMVYSPFDYVERLVSSGADCITFHFEATEDLEDTLNFIKKCGVKAGLAFRPETSESFAVKFVHKFDKILLMTVNPGFGGQAFLPEVLPKVELVSDLTKKMRVTEGGKYAKVGDDSFKPYVIQVDGGIDFSTGKQCVAAGANELVVGTYLFNNKGGSLEEKITKLKGLKSF</sequence>
<comment type="similarity">
    <text evidence="6 10 11">Belongs to the ribulose-phosphate 3-epimerase family.</text>
</comment>
<feature type="binding site" evidence="10 13">
    <location>
        <position position="195"/>
    </location>
    <ligand>
        <name>a divalent metal cation</name>
        <dbReference type="ChEBI" id="CHEBI:60240"/>
    </ligand>
</feature>
<keyword evidence="8 10" id="KW-0479">Metal-binding</keyword>
<dbReference type="SUPFAM" id="SSF51366">
    <property type="entry name" value="Ribulose-phoshate binding barrel"/>
    <property type="match status" value="1"/>
</dbReference>